<dbReference type="SUPFAM" id="SSF53756">
    <property type="entry name" value="UDP-Glycosyltransferase/glycogen phosphorylase"/>
    <property type="match status" value="1"/>
</dbReference>
<dbReference type="CDD" id="cd03785">
    <property type="entry name" value="GT28_MurG"/>
    <property type="match status" value="1"/>
</dbReference>
<sequence length="378" mass="39178">MAGKTVILAAGGTGGHIFPALSLGQALVARGIRVALVTDDRGGRYEGENPDIAVRRIRAASPSRGGAVGKVKAIAELGIGALQAAVHMKSLGAGIAVGFGGYPSVPTVRAAAFLGLPVILHEQNAVLGRANRFLAGHATKIATSFHEMTNLSEHEAGKCHFTGNPVRENVLALRGERRVDTNGPLNLLVFGGSQGATVFSTVVPAAIAELPEDLRARLRITQQSRAEDIERVKGEYQRLGVAADIRAFFDDLPDRMASADLVIARSGASTIAELTTLGRPAILVPYPSAADDHQTANARAVEAGNAAWMMPEPDEFTSPKLAGALLGLLKAPDRLNRAAAAARDLGTPDAADRLADLVIATAPALAVANSNPQQGCAA</sequence>
<protein>
    <recommendedName>
        <fullName evidence="10">UDP-N-acetylglucosamine--N-acetylmuramyl-(pentapeptide) pyrophosphoryl-undecaprenol N-acetylglucosamine transferase</fullName>
        <ecNumber evidence="10">2.4.1.227</ecNumber>
    </recommendedName>
    <alternativeName>
        <fullName evidence="10">Undecaprenyl-PP-MurNAc-pentapeptide-UDPGlcNAc GlcNAc transferase</fullName>
    </alternativeName>
</protein>
<dbReference type="InterPro" id="IPR007235">
    <property type="entry name" value="Glyco_trans_28_C"/>
</dbReference>
<keyword evidence="1 10" id="KW-1003">Cell membrane</keyword>
<evidence type="ECO:0000256" key="4">
    <source>
        <dbReference type="ARBA" id="ARBA00022679"/>
    </source>
</evidence>
<evidence type="ECO:0000256" key="3">
    <source>
        <dbReference type="ARBA" id="ARBA00022676"/>
    </source>
</evidence>
<dbReference type="GO" id="GO:0008360">
    <property type="term" value="P:regulation of cell shape"/>
    <property type="evidence" value="ECO:0007669"/>
    <property type="project" value="UniProtKB-KW"/>
</dbReference>
<keyword evidence="6 10" id="KW-0573">Peptidoglycan synthesis</keyword>
<dbReference type="GO" id="GO:0005975">
    <property type="term" value="P:carbohydrate metabolic process"/>
    <property type="evidence" value="ECO:0007669"/>
    <property type="project" value="InterPro"/>
</dbReference>
<evidence type="ECO:0000259" key="12">
    <source>
        <dbReference type="Pfam" id="PF04101"/>
    </source>
</evidence>
<evidence type="ECO:0000256" key="1">
    <source>
        <dbReference type="ARBA" id="ARBA00022475"/>
    </source>
</evidence>
<feature type="binding site" evidence="10">
    <location>
        <position position="294"/>
    </location>
    <ligand>
        <name>UDP-N-acetyl-alpha-D-glucosamine</name>
        <dbReference type="ChEBI" id="CHEBI:57705"/>
    </ligand>
</feature>
<dbReference type="GO" id="GO:0009252">
    <property type="term" value="P:peptidoglycan biosynthetic process"/>
    <property type="evidence" value="ECO:0007669"/>
    <property type="project" value="UniProtKB-UniRule"/>
</dbReference>
<feature type="binding site" evidence="10">
    <location>
        <position position="167"/>
    </location>
    <ligand>
        <name>UDP-N-acetyl-alpha-D-glucosamine</name>
        <dbReference type="ChEBI" id="CHEBI:57705"/>
    </ligand>
</feature>
<name>A0A9J7AN73_9PROT</name>
<evidence type="ECO:0000256" key="5">
    <source>
        <dbReference type="ARBA" id="ARBA00022960"/>
    </source>
</evidence>
<dbReference type="HAMAP" id="MF_00033">
    <property type="entry name" value="MurG"/>
    <property type="match status" value="1"/>
</dbReference>
<keyword evidence="7 10" id="KW-0472">Membrane</keyword>
<dbReference type="PANTHER" id="PTHR21015:SF22">
    <property type="entry name" value="GLYCOSYLTRANSFERASE"/>
    <property type="match status" value="1"/>
</dbReference>
<evidence type="ECO:0000259" key="11">
    <source>
        <dbReference type="Pfam" id="PF03033"/>
    </source>
</evidence>
<dbReference type="PANTHER" id="PTHR21015">
    <property type="entry name" value="UDP-N-ACETYLGLUCOSAMINE--N-ACETYLMURAMYL-(PENTAPEPTIDE) PYROPHOSPHORYL-UNDECAPRENOL N-ACETYLGLUCOSAMINE TRANSFERASE 1"/>
    <property type="match status" value="1"/>
</dbReference>
<dbReference type="EC" id="2.4.1.227" evidence="10"/>
<feature type="domain" description="Glycosyl transferase family 28 C-terminal" evidence="12">
    <location>
        <begin position="187"/>
        <end position="354"/>
    </location>
</feature>
<proteinExistence type="inferred from homology"/>
<keyword evidence="9 10" id="KW-0961">Cell wall biogenesis/degradation</keyword>
<comment type="function">
    <text evidence="10">Cell wall formation. Catalyzes the transfer of a GlcNAc subunit on undecaprenyl-pyrophosphoryl-MurNAc-pentapeptide (lipid intermediate I) to form undecaprenyl-pyrophosphoryl-MurNAc-(pentapeptide)GlcNAc (lipid intermediate II).</text>
</comment>
<comment type="caution">
    <text evidence="10">Lacks conserved residue(s) required for the propagation of feature annotation.</text>
</comment>
<evidence type="ECO:0000256" key="10">
    <source>
        <dbReference type="HAMAP-Rule" id="MF_00033"/>
    </source>
</evidence>
<dbReference type="NCBIfam" id="TIGR01133">
    <property type="entry name" value="murG"/>
    <property type="match status" value="1"/>
</dbReference>
<feature type="binding site" evidence="10">
    <location>
        <begin position="13"/>
        <end position="15"/>
    </location>
    <ligand>
        <name>UDP-N-acetyl-alpha-D-glucosamine</name>
        <dbReference type="ChEBI" id="CHEBI:57705"/>
    </ligand>
</feature>
<dbReference type="RefSeq" id="WP_257767592.1">
    <property type="nucleotide sequence ID" value="NZ_CP102480.1"/>
</dbReference>
<dbReference type="KEGG" id="naci:NUH88_17000"/>
<gene>
    <name evidence="10 13" type="primary">murG</name>
    <name evidence="13" type="ORF">NUH88_17000</name>
</gene>
<evidence type="ECO:0000313" key="13">
    <source>
        <dbReference type="EMBL" id="UUX49091.1"/>
    </source>
</evidence>
<dbReference type="Proteomes" id="UP001060336">
    <property type="component" value="Chromosome"/>
</dbReference>
<comment type="similarity">
    <text evidence="10">Belongs to the glycosyltransferase 28 family. MurG subfamily.</text>
</comment>
<comment type="catalytic activity">
    <reaction evidence="10">
        <text>di-trans,octa-cis-undecaprenyl diphospho-N-acetyl-alpha-D-muramoyl-L-alanyl-D-glutamyl-meso-2,6-diaminopimeloyl-D-alanyl-D-alanine + UDP-N-acetyl-alpha-D-glucosamine = di-trans,octa-cis-undecaprenyl diphospho-[N-acetyl-alpha-D-glucosaminyl-(1-&gt;4)]-N-acetyl-alpha-D-muramoyl-L-alanyl-D-glutamyl-meso-2,6-diaminopimeloyl-D-alanyl-D-alanine + UDP + H(+)</text>
        <dbReference type="Rhea" id="RHEA:31227"/>
        <dbReference type="ChEBI" id="CHEBI:15378"/>
        <dbReference type="ChEBI" id="CHEBI:57705"/>
        <dbReference type="ChEBI" id="CHEBI:58223"/>
        <dbReference type="ChEBI" id="CHEBI:61387"/>
        <dbReference type="ChEBI" id="CHEBI:61388"/>
        <dbReference type="EC" id="2.4.1.227"/>
    </reaction>
</comment>
<keyword evidence="5 10" id="KW-0133">Cell shape</keyword>
<evidence type="ECO:0000256" key="7">
    <source>
        <dbReference type="ARBA" id="ARBA00023136"/>
    </source>
</evidence>
<dbReference type="AlphaFoldDB" id="A0A9J7AN73"/>
<feature type="binding site" evidence="10">
    <location>
        <position position="193"/>
    </location>
    <ligand>
        <name>UDP-N-acetyl-alpha-D-glucosamine</name>
        <dbReference type="ChEBI" id="CHEBI:57705"/>
    </ligand>
</feature>
<dbReference type="GO" id="GO:0050511">
    <property type="term" value="F:undecaprenyldiphospho-muramoylpentapeptide beta-N-acetylglucosaminyltransferase activity"/>
    <property type="evidence" value="ECO:0007669"/>
    <property type="project" value="UniProtKB-UniRule"/>
</dbReference>
<evidence type="ECO:0000256" key="6">
    <source>
        <dbReference type="ARBA" id="ARBA00022984"/>
    </source>
</evidence>
<comment type="pathway">
    <text evidence="10">Cell wall biogenesis; peptidoglycan biosynthesis.</text>
</comment>
<evidence type="ECO:0000313" key="14">
    <source>
        <dbReference type="Proteomes" id="UP001060336"/>
    </source>
</evidence>
<accession>A0A9J7AN73</accession>
<reference evidence="13" key="1">
    <citation type="submission" date="2022-08" db="EMBL/GenBank/DDBJ databases">
        <title>Nisaea acidiphila sp. nov., isolated from a marine algal debris and emended description of the genus Nisaea Urios et al. 2008.</title>
        <authorList>
            <person name="Kwon K."/>
        </authorList>
    </citation>
    <scope>NUCLEOTIDE SEQUENCE</scope>
    <source>
        <strain evidence="13">MEBiC11861</strain>
    </source>
</reference>
<dbReference type="InterPro" id="IPR006009">
    <property type="entry name" value="GlcNAc_MurG"/>
</dbReference>
<evidence type="ECO:0000256" key="2">
    <source>
        <dbReference type="ARBA" id="ARBA00022618"/>
    </source>
</evidence>
<dbReference type="Gene3D" id="3.40.50.2000">
    <property type="entry name" value="Glycogen Phosphorylase B"/>
    <property type="match status" value="2"/>
</dbReference>
<dbReference type="GO" id="GO:0071555">
    <property type="term" value="P:cell wall organization"/>
    <property type="evidence" value="ECO:0007669"/>
    <property type="project" value="UniProtKB-KW"/>
</dbReference>
<dbReference type="EMBL" id="CP102480">
    <property type="protein sequence ID" value="UUX49091.1"/>
    <property type="molecule type" value="Genomic_DNA"/>
</dbReference>
<dbReference type="GO" id="GO:0051301">
    <property type="term" value="P:cell division"/>
    <property type="evidence" value="ECO:0007669"/>
    <property type="project" value="UniProtKB-KW"/>
</dbReference>
<dbReference type="Pfam" id="PF03033">
    <property type="entry name" value="Glyco_transf_28"/>
    <property type="match status" value="1"/>
</dbReference>
<keyword evidence="8 10" id="KW-0131">Cell cycle</keyword>
<keyword evidence="3 10" id="KW-0328">Glycosyltransferase</keyword>
<feature type="binding site" evidence="10">
    <location>
        <position position="124"/>
    </location>
    <ligand>
        <name>UDP-N-acetyl-alpha-D-glucosamine</name>
        <dbReference type="ChEBI" id="CHEBI:57705"/>
    </ligand>
</feature>
<dbReference type="GO" id="GO:0005886">
    <property type="term" value="C:plasma membrane"/>
    <property type="evidence" value="ECO:0007669"/>
    <property type="project" value="UniProtKB-SubCell"/>
</dbReference>
<keyword evidence="4 10" id="KW-0808">Transferase</keyword>
<evidence type="ECO:0000256" key="9">
    <source>
        <dbReference type="ARBA" id="ARBA00023316"/>
    </source>
</evidence>
<feature type="domain" description="Glycosyltransferase family 28 N-terminal" evidence="11">
    <location>
        <begin position="6"/>
        <end position="142"/>
    </location>
</feature>
<dbReference type="InterPro" id="IPR004276">
    <property type="entry name" value="GlycoTrans_28_N"/>
</dbReference>
<comment type="subcellular location">
    <subcellularLocation>
        <location evidence="10">Cell membrane</location>
        <topology evidence="10">Peripheral membrane protein</topology>
        <orientation evidence="10">Cytoplasmic side</orientation>
    </subcellularLocation>
</comment>
<keyword evidence="14" id="KW-1185">Reference proteome</keyword>
<evidence type="ECO:0000256" key="8">
    <source>
        <dbReference type="ARBA" id="ARBA00023306"/>
    </source>
</evidence>
<keyword evidence="2 10" id="KW-0132">Cell division</keyword>
<organism evidence="13 14">
    <name type="scientific">Nisaea acidiphila</name>
    <dbReference type="NCBI Taxonomy" id="1862145"/>
    <lineage>
        <taxon>Bacteria</taxon>
        <taxon>Pseudomonadati</taxon>
        <taxon>Pseudomonadota</taxon>
        <taxon>Alphaproteobacteria</taxon>
        <taxon>Rhodospirillales</taxon>
        <taxon>Thalassobaculaceae</taxon>
        <taxon>Nisaea</taxon>
    </lineage>
</organism>
<dbReference type="Pfam" id="PF04101">
    <property type="entry name" value="Glyco_tran_28_C"/>
    <property type="match status" value="1"/>
</dbReference>